<dbReference type="InterPro" id="IPR043504">
    <property type="entry name" value="Peptidase_S1_PA_chymotrypsin"/>
</dbReference>
<dbReference type="InterPro" id="IPR009003">
    <property type="entry name" value="Peptidase_S1_PA"/>
</dbReference>
<dbReference type="Gene3D" id="2.40.10.10">
    <property type="entry name" value="Trypsin-like serine proteases"/>
    <property type="match status" value="1"/>
</dbReference>
<evidence type="ECO:0000313" key="2">
    <source>
        <dbReference type="Proteomes" id="UP000466442"/>
    </source>
</evidence>
<sequence length="315" mass="35586">MFGVGYFAVIFSIFFTDVAFCGRREFTRHIVTGSHEFPYLCSVDYKNNFVFACSILTKNVVVVSVSNMNQVITRGKTPRYYNDIGSLAVIAGSPYRNPSQFENLPPGAQRVKVHGFFTGRLALTEANCTDYDLTTFMKFKLFDTAPKINFGFLRTVRAFVMSRDVVRLPLMFKFKRLLLRTENIINHLEGPDLPLMTCKIAGWDEQTSRKVFHHVMYVPKPLCRIAYCGYNVDACFGFIDTSPEVCFKSAYWGGPCAKDTGSALFCKHFNGGNIFAILTTAINCEKGNLPCVYTAMTQVVSHYQKIFGETYEPSI</sequence>
<dbReference type="AlphaFoldDB" id="A0A6A4JJF8"/>
<evidence type="ECO:0000313" key="1">
    <source>
        <dbReference type="EMBL" id="KAF6212773.1"/>
    </source>
</evidence>
<keyword evidence="2" id="KW-1185">Reference proteome</keyword>
<protein>
    <submittedName>
        <fullName evidence="1">Uncharacterized protein</fullName>
    </submittedName>
</protein>
<proteinExistence type="predicted"/>
<name>A0A6A4JJF8_APOLU</name>
<accession>A0A6A4JJF8</accession>
<comment type="caution">
    <text evidence="1">The sequence shown here is derived from an EMBL/GenBank/DDBJ whole genome shotgun (WGS) entry which is preliminary data.</text>
</comment>
<dbReference type="Proteomes" id="UP000466442">
    <property type="component" value="Unassembled WGS sequence"/>
</dbReference>
<gene>
    <name evidence="1" type="ORF">GE061_010482</name>
</gene>
<reference evidence="1" key="1">
    <citation type="journal article" date="2021" name="Mol. Ecol. Resour.">
        <title>Apolygus lucorum genome provides insights into omnivorousness and mesophyll feeding.</title>
        <authorList>
            <person name="Liu Y."/>
            <person name="Liu H."/>
            <person name="Wang H."/>
            <person name="Huang T."/>
            <person name="Liu B."/>
            <person name="Yang B."/>
            <person name="Yin L."/>
            <person name="Li B."/>
            <person name="Zhang Y."/>
            <person name="Zhang S."/>
            <person name="Jiang F."/>
            <person name="Zhang X."/>
            <person name="Ren Y."/>
            <person name="Wang B."/>
            <person name="Wang S."/>
            <person name="Lu Y."/>
            <person name="Wu K."/>
            <person name="Fan W."/>
            <person name="Wang G."/>
        </authorList>
    </citation>
    <scope>NUCLEOTIDE SEQUENCE</scope>
    <source>
        <strain evidence="1">12Hb</strain>
    </source>
</reference>
<organism evidence="1 2">
    <name type="scientific">Apolygus lucorum</name>
    <name type="common">Small green plant bug</name>
    <name type="synonym">Lygocoris lucorum</name>
    <dbReference type="NCBI Taxonomy" id="248454"/>
    <lineage>
        <taxon>Eukaryota</taxon>
        <taxon>Metazoa</taxon>
        <taxon>Ecdysozoa</taxon>
        <taxon>Arthropoda</taxon>
        <taxon>Hexapoda</taxon>
        <taxon>Insecta</taxon>
        <taxon>Pterygota</taxon>
        <taxon>Neoptera</taxon>
        <taxon>Paraneoptera</taxon>
        <taxon>Hemiptera</taxon>
        <taxon>Heteroptera</taxon>
        <taxon>Panheteroptera</taxon>
        <taxon>Cimicomorpha</taxon>
        <taxon>Miridae</taxon>
        <taxon>Mirini</taxon>
        <taxon>Apolygus</taxon>
    </lineage>
</organism>
<dbReference type="EMBL" id="WIXP02000003">
    <property type="protein sequence ID" value="KAF6212773.1"/>
    <property type="molecule type" value="Genomic_DNA"/>
</dbReference>
<dbReference type="SUPFAM" id="SSF50494">
    <property type="entry name" value="Trypsin-like serine proteases"/>
    <property type="match status" value="1"/>
</dbReference>